<dbReference type="AlphaFoldDB" id="A0AAD5WS26"/>
<comment type="caution">
    <text evidence="2">The sequence shown here is derived from an EMBL/GenBank/DDBJ whole genome shotgun (WGS) entry which is preliminary data.</text>
</comment>
<organism evidence="2 3">
    <name type="scientific">Zalerion maritima</name>
    <dbReference type="NCBI Taxonomy" id="339359"/>
    <lineage>
        <taxon>Eukaryota</taxon>
        <taxon>Fungi</taxon>
        <taxon>Dikarya</taxon>
        <taxon>Ascomycota</taxon>
        <taxon>Pezizomycotina</taxon>
        <taxon>Sordariomycetes</taxon>
        <taxon>Lulworthiomycetidae</taxon>
        <taxon>Lulworthiales</taxon>
        <taxon>Lulworthiaceae</taxon>
        <taxon>Zalerion</taxon>
    </lineage>
</organism>
<proteinExistence type="predicted"/>
<dbReference type="EMBL" id="JAKWBI020000109">
    <property type="protein sequence ID" value="KAJ2902546.1"/>
    <property type="molecule type" value="Genomic_DNA"/>
</dbReference>
<sequence length="98" mass="11433">MREFRDGFDRARRRLSWWRFNPEGTRQPTLLYPDTTDFMSPHPPATWHVDDATLGIFLLPEDDEKDCPLPGMPSDENTVRVEPEGPSDLRLTGVYRDE</sequence>
<evidence type="ECO:0000256" key="1">
    <source>
        <dbReference type="SAM" id="MobiDB-lite"/>
    </source>
</evidence>
<feature type="region of interest" description="Disordered" evidence="1">
    <location>
        <begin position="68"/>
        <end position="98"/>
    </location>
</feature>
<protein>
    <submittedName>
        <fullName evidence="2">Uncharacterized protein</fullName>
    </submittedName>
</protein>
<evidence type="ECO:0000313" key="2">
    <source>
        <dbReference type="EMBL" id="KAJ2902546.1"/>
    </source>
</evidence>
<gene>
    <name evidence="2" type="ORF">MKZ38_000376</name>
</gene>
<evidence type="ECO:0000313" key="3">
    <source>
        <dbReference type="Proteomes" id="UP001201980"/>
    </source>
</evidence>
<reference evidence="2" key="1">
    <citation type="submission" date="2022-07" db="EMBL/GenBank/DDBJ databases">
        <title>Draft genome sequence of Zalerion maritima ATCC 34329, a (micro)plastics degrading marine fungus.</title>
        <authorList>
            <person name="Paco A."/>
            <person name="Goncalves M.F.M."/>
            <person name="Rocha-Santos T.A.P."/>
            <person name="Alves A."/>
        </authorList>
    </citation>
    <scope>NUCLEOTIDE SEQUENCE</scope>
    <source>
        <strain evidence="2">ATCC 34329</strain>
    </source>
</reference>
<name>A0AAD5WS26_9PEZI</name>
<accession>A0AAD5WS26</accession>
<dbReference type="Proteomes" id="UP001201980">
    <property type="component" value="Unassembled WGS sequence"/>
</dbReference>
<keyword evidence="3" id="KW-1185">Reference proteome</keyword>